<evidence type="ECO:0000313" key="2">
    <source>
        <dbReference type="EMBL" id="MBN3316165.1"/>
    </source>
</evidence>
<feature type="non-terminal residue" evidence="2">
    <location>
        <position position="378"/>
    </location>
</feature>
<keyword evidence="3" id="KW-1185">Reference proteome</keyword>
<feature type="transmembrane region" description="Helical" evidence="1">
    <location>
        <begin position="343"/>
        <end position="364"/>
    </location>
</feature>
<sequence>SLSERKQRDKEERMTLVLWRRPIVTLQYFFLEALIDLKEWTLRLWQRRGMVLTVLVLFTFFSMAYYIEGTHQKYVQYMEKRFLWCAYWVGLGILSSVGLGTGLHTFLLYLGPHIASVTLAAYECGSINFPEPPYPDKIICPEEEGTEGTISLWTIISKVRLEACMWGAGTAIGELPPYFMARAARLSGADPDDEDYEEFEEMLEHAQTAQDFATRAKLAVQNMIQKVGFFGILACASIPNPLFDLAGITCGHFLVPFWTFFGATLIGKAIIKMHIQKLFVIITFSKHIVEQMVSLIGAIPAVGPLLQKPFSEYLEAQRAKLHHKAGEGTPAGENWLSWVFEKVVIIMVCYFVCSIINSMAQSYAKRNQQQKYSEEKTK</sequence>
<keyword evidence="1" id="KW-0812">Transmembrane</keyword>
<keyword evidence="1" id="KW-1133">Transmembrane helix</keyword>
<proteinExistence type="predicted"/>
<feature type="transmembrane region" description="Helical" evidence="1">
    <location>
        <begin position="223"/>
        <end position="239"/>
    </location>
</feature>
<comment type="caution">
    <text evidence="2">The sequence shown here is derived from an EMBL/GenBank/DDBJ whole genome shotgun (WGS) entry which is preliminary data.</text>
</comment>
<feature type="non-terminal residue" evidence="2">
    <location>
        <position position="1"/>
    </location>
</feature>
<organism evidence="2 3">
    <name type="scientific">Atractosteus spatula</name>
    <name type="common">Alligator gar</name>
    <name type="synonym">Lepisosteus spatula</name>
    <dbReference type="NCBI Taxonomy" id="7917"/>
    <lineage>
        <taxon>Eukaryota</taxon>
        <taxon>Metazoa</taxon>
        <taxon>Chordata</taxon>
        <taxon>Craniata</taxon>
        <taxon>Vertebrata</taxon>
        <taxon>Euteleostomi</taxon>
        <taxon>Actinopterygii</taxon>
        <taxon>Neopterygii</taxon>
        <taxon>Holostei</taxon>
        <taxon>Semionotiformes</taxon>
        <taxon>Lepisosteidae</taxon>
        <taxon>Atractosteus</taxon>
    </lineage>
</organism>
<keyword evidence="1" id="KW-0472">Membrane</keyword>
<feature type="transmembrane region" description="Helical" evidence="1">
    <location>
        <begin position="49"/>
        <end position="67"/>
    </location>
</feature>
<dbReference type="EMBL" id="JAAWVO010027597">
    <property type="protein sequence ID" value="MBN3316165.1"/>
    <property type="molecule type" value="Genomic_DNA"/>
</dbReference>
<evidence type="ECO:0000313" key="3">
    <source>
        <dbReference type="Proteomes" id="UP000736164"/>
    </source>
</evidence>
<name>A0A8J7NQ79_ATRSP</name>
<gene>
    <name evidence="2" type="primary">Vmp1</name>
    <name evidence="2" type="ORF">GTO95_0010665</name>
</gene>
<feature type="transmembrane region" description="Helical" evidence="1">
    <location>
        <begin position="87"/>
        <end position="110"/>
    </location>
</feature>
<dbReference type="Proteomes" id="UP000736164">
    <property type="component" value="Unassembled WGS sequence"/>
</dbReference>
<accession>A0A8J7NQ79</accession>
<protein>
    <submittedName>
        <fullName evidence="2">VMP1 protein</fullName>
    </submittedName>
</protein>
<feature type="transmembrane region" description="Helical" evidence="1">
    <location>
        <begin position="278"/>
        <end position="302"/>
    </location>
</feature>
<dbReference type="AlphaFoldDB" id="A0A8J7NQ79"/>
<reference evidence="2" key="1">
    <citation type="journal article" date="2021" name="Cell">
        <title>Tracing the genetic footprints of vertebrate landing in non-teleost ray-finned fishes.</title>
        <authorList>
            <person name="Bi X."/>
            <person name="Wang K."/>
            <person name="Yang L."/>
            <person name="Pan H."/>
            <person name="Jiang H."/>
            <person name="Wei Q."/>
            <person name="Fang M."/>
            <person name="Yu H."/>
            <person name="Zhu C."/>
            <person name="Cai Y."/>
            <person name="He Y."/>
            <person name="Gan X."/>
            <person name="Zeng H."/>
            <person name="Yu D."/>
            <person name="Zhu Y."/>
            <person name="Jiang H."/>
            <person name="Qiu Q."/>
            <person name="Yang H."/>
            <person name="Zhang Y.E."/>
            <person name="Wang W."/>
            <person name="Zhu M."/>
            <person name="He S."/>
            <person name="Zhang G."/>
        </authorList>
    </citation>
    <scope>NUCLEOTIDE SEQUENCE</scope>
    <source>
        <strain evidence="2">Allg_001</strain>
    </source>
</reference>
<evidence type="ECO:0000256" key="1">
    <source>
        <dbReference type="SAM" id="Phobius"/>
    </source>
</evidence>
<feature type="transmembrane region" description="Helical" evidence="1">
    <location>
        <begin position="245"/>
        <end position="266"/>
    </location>
</feature>